<name>L9LCS5_TUPCH</name>
<dbReference type="InParanoid" id="L9LCS5"/>
<keyword evidence="2" id="KW-1185">Reference proteome</keyword>
<proteinExistence type="predicted"/>
<protein>
    <submittedName>
        <fullName evidence="1">Uncharacterized protein</fullName>
    </submittedName>
</protein>
<reference evidence="2" key="1">
    <citation type="submission" date="2012-07" db="EMBL/GenBank/DDBJ databases">
        <title>Genome of the Chinese tree shrew, a rising model animal genetically related to primates.</title>
        <authorList>
            <person name="Zhang G."/>
            <person name="Fan Y."/>
            <person name="Yao Y."/>
            <person name="Huang Z."/>
        </authorList>
    </citation>
    <scope>NUCLEOTIDE SEQUENCE [LARGE SCALE GENOMIC DNA]</scope>
</reference>
<gene>
    <name evidence="1" type="ORF">TREES_T100011376</name>
</gene>
<evidence type="ECO:0000313" key="1">
    <source>
        <dbReference type="EMBL" id="ELW72728.1"/>
    </source>
</evidence>
<accession>L9LCS5</accession>
<evidence type="ECO:0000313" key="2">
    <source>
        <dbReference type="Proteomes" id="UP000011518"/>
    </source>
</evidence>
<dbReference type="Proteomes" id="UP000011518">
    <property type="component" value="Unassembled WGS sequence"/>
</dbReference>
<organism evidence="1 2">
    <name type="scientific">Tupaia chinensis</name>
    <name type="common">Chinese tree shrew</name>
    <name type="synonym">Tupaia belangeri chinensis</name>
    <dbReference type="NCBI Taxonomy" id="246437"/>
    <lineage>
        <taxon>Eukaryota</taxon>
        <taxon>Metazoa</taxon>
        <taxon>Chordata</taxon>
        <taxon>Craniata</taxon>
        <taxon>Vertebrata</taxon>
        <taxon>Euteleostomi</taxon>
        <taxon>Mammalia</taxon>
        <taxon>Eutheria</taxon>
        <taxon>Euarchontoglires</taxon>
        <taxon>Scandentia</taxon>
        <taxon>Tupaiidae</taxon>
        <taxon>Tupaia</taxon>
    </lineage>
</organism>
<dbReference type="AlphaFoldDB" id="L9LCS5"/>
<reference evidence="2" key="2">
    <citation type="journal article" date="2013" name="Nat. Commun.">
        <title>Genome of the Chinese tree shrew.</title>
        <authorList>
            <person name="Fan Y."/>
            <person name="Huang Z.Y."/>
            <person name="Cao C.C."/>
            <person name="Chen C.S."/>
            <person name="Chen Y.X."/>
            <person name="Fan D.D."/>
            <person name="He J."/>
            <person name="Hou H.L."/>
            <person name="Hu L."/>
            <person name="Hu X.T."/>
            <person name="Jiang X.T."/>
            <person name="Lai R."/>
            <person name="Lang Y.S."/>
            <person name="Liang B."/>
            <person name="Liao S.G."/>
            <person name="Mu D."/>
            <person name="Ma Y.Y."/>
            <person name="Niu Y.Y."/>
            <person name="Sun X.Q."/>
            <person name="Xia J.Q."/>
            <person name="Xiao J."/>
            <person name="Xiong Z.Q."/>
            <person name="Xu L."/>
            <person name="Yang L."/>
            <person name="Zhang Y."/>
            <person name="Zhao W."/>
            <person name="Zhao X.D."/>
            <person name="Zheng Y.T."/>
            <person name="Zhou J.M."/>
            <person name="Zhu Y.B."/>
            <person name="Zhang G.J."/>
            <person name="Wang J."/>
            <person name="Yao Y.G."/>
        </authorList>
    </citation>
    <scope>NUCLEOTIDE SEQUENCE [LARGE SCALE GENOMIC DNA]</scope>
</reference>
<sequence>MLLHLGGDRSEEHVQEKKLQVSGTVVRSNPQLLVEECTVGYAGAVISHHPFRILFFLEIYAVKNQKVLT</sequence>
<dbReference type="EMBL" id="KB320394">
    <property type="protein sequence ID" value="ELW72728.1"/>
    <property type="molecule type" value="Genomic_DNA"/>
</dbReference>